<evidence type="ECO:0000313" key="3">
    <source>
        <dbReference type="Proteomes" id="UP000030752"/>
    </source>
</evidence>
<reference evidence="2 3" key="1">
    <citation type="submission" date="2013-03" db="EMBL/GenBank/DDBJ databases">
        <title>The Genome Sequence of Phialophora europaea CBS 101466.</title>
        <authorList>
            <consortium name="The Broad Institute Genomics Platform"/>
            <person name="Cuomo C."/>
            <person name="de Hoog S."/>
            <person name="Gorbushina A."/>
            <person name="Walker B."/>
            <person name="Young S.K."/>
            <person name="Zeng Q."/>
            <person name="Gargeya S."/>
            <person name="Fitzgerald M."/>
            <person name="Haas B."/>
            <person name="Abouelleil A."/>
            <person name="Allen A.W."/>
            <person name="Alvarado L."/>
            <person name="Arachchi H.M."/>
            <person name="Berlin A.M."/>
            <person name="Chapman S.B."/>
            <person name="Gainer-Dewar J."/>
            <person name="Goldberg J."/>
            <person name="Griggs A."/>
            <person name="Gujja S."/>
            <person name="Hansen M."/>
            <person name="Howarth C."/>
            <person name="Imamovic A."/>
            <person name="Ireland A."/>
            <person name="Larimer J."/>
            <person name="McCowan C."/>
            <person name="Murphy C."/>
            <person name="Pearson M."/>
            <person name="Poon T.W."/>
            <person name="Priest M."/>
            <person name="Roberts A."/>
            <person name="Saif S."/>
            <person name="Shea T."/>
            <person name="Sisk P."/>
            <person name="Sykes S."/>
            <person name="Wortman J."/>
            <person name="Nusbaum C."/>
            <person name="Birren B."/>
        </authorList>
    </citation>
    <scope>NUCLEOTIDE SEQUENCE [LARGE SCALE GENOMIC DNA]</scope>
    <source>
        <strain evidence="2 3">CBS 101466</strain>
    </source>
</reference>
<name>W2SA54_CYPE1</name>
<organism evidence="2 3">
    <name type="scientific">Cyphellophora europaea (strain CBS 101466)</name>
    <name type="common">Phialophora europaea</name>
    <dbReference type="NCBI Taxonomy" id="1220924"/>
    <lineage>
        <taxon>Eukaryota</taxon>
        <taxon>Fungi</taxon>
        <taxon>Dikarya</taxon>
        <taxon>Ascomycota</taxon>
        <taxon>Pezizomycotina</taxon>
        <taxon>Eurotiomycetes</taxon>
        <taxon>Chaetothyriomycetidae</taxon>
        <taxon>Chaetothyriales</taxon>
        <taxon>Cyphellophoraceae</taxon>
        <taxon>Cyphellophora</taxon>
    </lineage>
</organism>
<dbReference type="Proteomes" id="UP000030752">
    <property type="component" value="Unassembled WGS sequence"/>
</dbReference>
<accession>W2SA54</accession>
<evidence type="ECO:0000313" key="2">
    <source>
        <dbReference type="EMBL" id="ETN44888.1"/>
    </source>
</evidence>
<dbReference type="GeneID" id="19977102"/>
<proteinExistence type="predicted"/>
<dbReference type="HOGENOM" id="CLU_947306_0_0_1"/>
<protein>
    <submittedName>
        <fullName evidence="2">Uncharacterized protein</fullName>
    </submittedName>
</protein>
<feature type="chain" id="PRO_5011977417" evidence="1">
    <location>
        <begin position="16"/>
        <end position="275"/>
    </location>
</feature>
<dbReference type="InParanoid" id="W2SA54"/>
<feature type="signal peptide" evidence="1">
    <location>
        <begin position="1"/>
        <end position="15"/>
    </location>
</feature>
<sequence>MHLATLLPLLPLVAAHSTLQPRQSNWPACQSTISCNFWDIESATMQSRLDYMQYMQATHFAPLNASTRFRAIEGVIMFFLSENLGAPGSWVSAVDAGIIEGIQSGAAQALGQQVAVSAPPADNNPGIDVWAQYYAGQRAPGGYPTRQTHDAAWGEAEATSTEWAKEQVADAVQTATRRELNWYEFTKLFRWILRNEDLTILLLRPIFLTRADDFVFWLTDTTRFEPALCGSQAAWAISGTLTFDLEGIVSLPANVIDLLRAIYDCGSDFIEEEQS</sequence>
<keyword evidence="3" id="KW-1185">Reference proteome</keyword>
<keyword evidence="1" id="KW-0732">Signal</keyword>
<evidence type="ECO:0000256" key="1">
    <source>
        <dbReference type="SAM" id="SignalP"/>
    </source>
</evidence>
<dbReference type="OrthoDB" id="3764165at2759"/>
<dbReference type="AlphaFoldDB" id="W2SA54"/>
<dbReference type="RefSeq" id="XP_008712658.1">
    <property type="nucleotide sequence ID" value="XM_008714436.1"/>
</dbReference>
<dbReference type="EMBL" id="KB822713">
    <property type="protein sequence ID" value="ETN44888.1"/>
    <property type="molecule type" value="Genomic_DNA"/>
</dbReference>
<gene>
    <name evidence="2" type="ORF">HMPREF1541_09763</name>
</gene>
<dbReference type="VEuPathDB" id="FungiDB:HMPREF1541_09763"/>
<dbReference type="eggNOG" id="ENOG502SWGJ">
    <property type="taxonomic scope" value="Eukaryota"/>
</dbReference>